<feature type="transmembrane region" description="Helical" evidence="1">
    <location>
        <begin position="49"/>
        <end position="76"/>
    </location>
</feature>
<feature type="transmembrane region" description="Helical" evidence="1">
    <location>
        <begin position="96"/>
        <end position="117"/>
    </location>
</feature>
<feature type="transmembrane region" description="Helical" evidence="1">
    <location>
        <begin position="181"/>
        <end position="207"/>
    </location>
</feature>
<evidence type="ECO:0000313" key="2">
    <source>
        <dbReference type="EMBL" id="KAK7027789.1"/>
    </source>
</evidence>
<evidence type="ECO:0000256" key="1">
    <source>
        <dbReference type="SAM" id="Phobius"/>
    </source>
</evidence>
<keyword evidence="1" id="KW-0812">Transmembrane</keyword>
<keyword evidence="1" id="KW-0472">Membrane</keyword>
<proteinExistence type="predicted"/>
<organism evidence="2 3">
    <name type="scientific">Favolaschia claudopus</name>
    <dbReference type="NCBI Taxonomy" id="2862362"/>
    <lineage>
        <taxon>Eukaryota</taxon>
        <taxon>Fungi</taxon>
        <taxon>Dikarya</taxon>
        <taxon>Basidiomycota</taxon>
        <taxon>Agaricomycotina</taxon>
        <taxon>Agaricomycetes</taxon>
        <taxon>Agaricomycetidae</taxon>
        <taxon>Agaricales</taxon>
        <taxon>Marasmiineae</taxon>
        <taxon>Mycenaceae</taxon>
        <taxon>Favolaschia</taxon>
    </lineage>
</organism>
<sequence>MLSLRHSAIPLDNVLGPWFLGVVVSSIIFGITSLQVYGYYTRFSSRDPLFLKIFVAALCALQTFHLALLIMSYYAASVTNFGDYVGLGIEPWSLRAQVVVGAVLATLVQTFYAYRIWTLSGKSEHRYMASGLPAFIVSDLSIPYENNQKFLQLLFSAGELAMSIAYTVKISPNLTRNPPDIAHFIISGLSLEMICNLLITGGIVTNLRKSRSKFERSNRVINILIVYIVNSNALTL</sequence>
<keyword evidence="1" id="KW-1133">Transmembrane helix</keyword>
<dbReference type="PANTHER" id="PTHR40465:SF1">
    <property type="entry name" value="DUF6534 DOMAIN-CONTAINING PROTEIN"/>
    <property type="match status" value="1"/>
</dbReference>
<evidence type="ECO:0000313" key="3">
    <source>
        <dbReference type="Proteomes" id="UP001362999"/>
    </source>
</evidence>
<accession>A0AAW0BMA3</accession>
<dbReference type="EMBL" id="JAWWNJ010000029">
    <property type="protein sequence ID" value="KAK7027789.1"/>
    <property type="molecule type" value="Genomic_DNA"/>
</dbReference>
<comment type="caution">
    <text evidence="2">The sequence shown here is derived from an EMBL/GenBank/DDBJ whole genome shotgun (WGS) entry which is preliminary data.</text>
</comment>
<dbReference type="AlphaFoldDB" id="A0AAW0BMA3"/>
<name>A0AAW0BMA3_9AGAR</name>
<dbReference type="Proteomes" id="UP001362999">
    <property type="component" value="Unassembled WGS sequence"/>
</dbReference>
<feature type="transmembrane region" description="Helical" evidence="1">
    <location>
        <begin position="150"/>
        <end position="169"/>
    </location>
</feature>
<feature type="transmembrane region" description="Helical" evidence="1">
    <location>
        <begin position="15"/>
        <end position="37"/>
    </location>
</feature>
<gene>
    <name evidence="2" type="ORF">R3P38DRAFT_950741</name>
</gene>
<reference evidence="2 3" key="1">
    <citation type="journal article" date="2024" name="J Genomics">
        <title>Draft genome sequencing and assembly of Favolaschia claudopus CIRM-BRFM 2984 isolated from oak limbs.</title>
        <authorList>
            <person name="Navarro D."/>
            <person name="Drula E."/>
            <person name="Chaduli D."/>
            <person name="Cazenave R."/>
            <person name="Ahrendt S."/>
            <person name="Wang J."/>
            <person name="Lipzen A."/>
            <person name="Daum C."/>
            <person name="Barry K."/>
            <person name="Grigoriev I.V."/>
            <person name="Favel A."/>
            <person name="Rosso M.N."/>
            <person name="Martin F."/>
        </authorList>
    </citation>
    <scope>NUCLEOTIDE SEQUENCE [LARGE SCALE GENOMIC DNA]</scope>
    <source>
        <strain evidence="2 3">CIRM-BRFM 2984</strain>
    </source>
</reference>
<keyword evidence="3" id="KW-1185">Reference proteome</keyword>
<protein>
    <submittedName>
        <fullName evidence="2">Uncharacterized protein</fullName>
    </submittedName>
</protein>
<dbReference type="PANTHER" id="PTHR40465">
    <property type="entry name" value="CHROMOSOME 1, WHOLE GENOME SHOTGUN SEQUENCE"/>
    <property type="match status" value="1"/>
</dbReference>